<dbReference type="InterPro" id="IPR029039">
    <property type="entry name" value="Flavoprotein-like_sf"/>
</dbReference>
<gene>
    <name evidence="20" type="ORF">Cboi02_000178600</name>
</gene>
<evidence type="ECO:0000256" key="10">
    <source>
        <dbReference type="ARBA" id="ARBA00023004"/>
    </source>
</evidence>
<dbReference type="InterPro" id="IPR058240">
    <property type="entry name" value="rSAM_sf"/>
</dbReference>
<evidence type="ECO:0000256" key="5">
    <source>
        <dbReference type="ARBA" id="ARBA00022485"/>
    </source>
</evidence>
<evidence type="ECO:0000259" key="19">
    <source>
        <dbReference type="PROSITE" id="PS51918"/>
    </source>
</evidence>
<dbReference type="Pfam" id="PF00258">
    <property type="entry name" value="Flavodoxin_1"/>
    <property type="match status" value="1"/>
</dbReference>
<feature type="compositionally biased region" description="Acidic residues" evidence="16">
    <location>
        <begin position="346"/>
        <end position="357"/>
    </location>
</feature>
<dbReference type="Proteomes" id="UP001165120">
    <property type="component" value="Unassembled WGS sequence"/>
</dbReference>
<dbReference type="GO" id="GO:0010181">
    <property type="term" value="F:FMN binding"/>
    <property type="evidence" value="ECO:0007669"/>
    <property type="project" value="InterPro"/>
</dbReference>
<dbReference type="SFLD" id="SFLDS00029">
    <property type="entry name" value="Radical_SAM"/>
    <property type="match status" value="1"/>
</dbReference>
<reference evidence="20" key="1">
    <citation type="submission" date="2023-04" db="EMBL/GenBank/DDBJ databases">
        <title>Candida boidinii NBRC 10035.</title>
        <authorList>
            <person name="Ichikawa N."/>
            <person name="Sato H."/>
            <person name="Tonouchi N."/>
        </authorList>
    </citation>
    <scope>NUCLEOTIDE SEQUENCE</scope>
    <source>
        <strain evidence="20">NBRC 10035</strain>
    </source>
</reference>
<dbReference type="GO" id="GO:0046872">
    <property type="term" value="F:metal ion binding"/>
    <property type="evidence" value="ECO:0007669"/>
    <property type="project" value="UniProtKB-KW"/>
</dbReference>
<dbReference type="InterPro" id="IPR013917">
    <property type="entry name" value="tRNA_wybutosine-synth"/>
</dbReference>
<evidence type="ECO:0000259" key="18">
    <source>
        <dbReference type="PROSITE" id="PS50902"/>
    </source>
</evidence>
<protein>
    <recommendedName>
        <fullName evidence="14">S-adenosyl-L-methionine-dependent tRNA 4-demethylwyosine synthase</fullName>
        <ecNumber evidence="4">4.1.3.44</ecNumber>
    </recommendedName>
    <alternativeName>
        <fullName evidence="15">tRNA wybutosine-synthesizing protein 1</fullName>
    </alternativeName>
</protein>
<evidence type="ECO:0000256" key="2">
    <source>
        <dbReference type="ARBA" id="ARBA00004797"/>
    </source>
</evidence>
<comment type="similarity">
    <text evidence="3">Belongs to the TYW1 family.</text>
</comment>
<evidence type="ECO:0000256" key="7">
    <source>
        <dbReference type="ARBA" id="ARBA00022694"/>
    </source>
</evidence>
<dbReference type="InterPro" id="IPR008254">
    <property type="entry name" value="Flavodoxin/NO_synth"/>
</dbReference>
<keyword evidence="17" id="KW-1133">Transmembrane helix</keyword>
<keyword evidence="17" id="KW-0812">Transmembrane</keyword>
<evidence type="ECO:0000256" key="9">
    <source>
        <dbReference type="ARBA" id="ARBA00022741"/>
    </source>
</evidence>
<evidence type="ECO:0000256" key="17">
    <source>
        <dbReference type="SAM" id="Phobius"/>
    </source>
</evidence>
<dbReference type="Gene3D" id="3.40.50.360">
    <property type="match status" value="1"/>
</dbReference>
<proteinExistence type="inferred from homology"/>
<organism evidence="20 21">
    <name type="scientific">Candida boidinii</name>
    <name type="common">Yeast</name>
    <dbReference type="NCBI Taxonomy" id="5477"/>
    <lineage>
        <taxon>Eukaryota</taxon>
        <taxon>Fungi</taxon>
        <taxon>Dikarya</taxon>
        <taxon>Ascomycota</taxon>
        <taxon>Saccharomycotina</taxon>
        <taxon>Pichiomycetes</taxon>
        <taxon>Pichiales</taxon>
        <taxon>Pichiaceae</taxon>
        <taxon>Ogataea</taxon>
        <taxon>Ogataea/Candida clade</taxon>
    </lineage>
</organism>
<evidence type="ECO:0000256" key="13">
    <source>
        <dbReference type="ARBA" id="ARBA00049466"/>
    </source>
</evidence>
<evidence type="ECO:0000256" key="15">
    <source>
        <dbReference type="ARBA" id="ARBA00077859"/>
    </source>
</evidence>
<keyword evidence="10" id="KW-0408">Iron</keyword>
<dbReference type="SFLD" id="SFLDG01071">
    <property type="entry name" value="tRNA_wybutosine-synthesizing"/>
    <property type="match status" value="1"/>
</dbReference>
<comment type="catalytic activity">
    <reaction evidence="13">
        <text>N(1)-methylguanosine(37) in tRNA(Phe) + pyruvate + S-adenosyl-L-methionine = 4-demethylwyosine(37) in tRNA(Phe) + 5'-deoxyadenosine + L-methionine + CO2 + H2O</text>
        <dbReference type="Rhea" id="RHEA:36347"/>
        <dbReference type="Rhea" id="RHEA-COMP:10164"/>
        <dbReference type="Rhea" id="RHEA-COMP:10165"/>
        <dbReference type="ChEBI" id="CHEBI:15361"/>
        <dbReference type="ChEBI" id="CHEBI:15377"/>
        <dbReference type="ChEBI" id="CHEBI:16526"/>
        <dbReference type="ChEBI" id="CHEBI:17319"/>
        <dbReference type="ChEBI" id="CHEBI:57844"/>
        <dbReference type="ChEBI" id="CHEBI:59789"/>
        <dbReference type="ChEBI" id="CHEBI:64315"/>
        <dbReference type="ChEBI" id="CHEBI:73542"/>
        <dbReference type="EC" id="4.1.3.44"/>
    </reaction>
</comment>
<dbReference type="GO" id="GO:0102521">
    <property type="term" value="F:tRNA-4-demethylwyosine synthase activity"/>
    <property type="evidence" value="ECO:0007669"/>
    <property type="project" value="UniProtKB-EC"/>
</dbReference>
<feature type="domain" description="Radical SAM core" evidence="19">
    <location>
        <begin position="447"/>
        <end position="688"/>
    </location>
</feature>
<evidence type="ECO:0000256" key="12">
    <source>
        <dbReference type="ARBA" id="ARBA00023239"/>
    </source>
</evidence>
<dbReference type="EC" id="4.1.3.44" evidence="4"/>
<dbReference type="EMBL" id="BSXN01000460">
    <property type="protein sequence ID" value="GME68656.1"/>
    <property type="molecule type" value="Genomic_DNA"/>
</dbReference>
<keyword evidence="5" id="KW-0004">4Fe-4S</keyword>
<evidence type="ECO:0000256" key="6">
    <source>
        <dbReference type="ARBA" id="ARBA00022691"/>
    </source>
</evidence>
<dbReference type="InterPro" id="IPR034556">
    <property type="entry name" value="tRNA_wybutosine-synthase"/>
</dbReference>
<dbReference type="FunFam" id="3.20.20.70:FF:000196">
    <property type="entry name" value="S-adenosyl-L-methionine-dependent tRNA 4-demethylwyosine synthase"/>
    <property type="match status" value="1"/>
</dbReference>
<keyword evidence="9" id="KW-0547">Nucleotide-binding</keyword>
<dbReference type="PROSITE" id="PS51918">
    <property type="entry name" value="RADICAL_SAM"/>
    <property type="match status" value="1"/>
</dbReference>
<keyword evidence="8" id="KW-0479">Metal-binding</keyword>
<dbReference type="Pfam" id="PF04055">
    <property type="entry name" value="Radical_SAM"/>
    <property type="match status" value="1"/>
</dbReference>
<keyword evidence="21" id="KW-1185">Reference proteome</keyword>
<dbReference type="PANTHER" id="PTHR13930">
    <property type="entry name" value="S-ADENOSYL-L-METHIONINE-DEPENDENT TRNA 4-DEMETHYLWYOSINE SYNTHASE"/>
    <property type="match status" value="1"/>
</dbReference>
<keyword evidence="17" id="KW-0472">Membrane</keyword>
<feature type="region of interest" description="Disordered" evidence="16">
    <location>
        <begin position="783"/>
        <end position="807"/>
    </location>
</feature>
<dbReference type="SUPFAM" id="SSF52218">
    <property type="entry name" value="Flavoproteins"/>
    <property type="match status" value="1"/>
</dbReference>
<keyword evidence="7" id="KW-0819">tRNA processing</keyword>
<feature type="domain" description="Flavodoxin-like" evidence="18">
    <location>
        <begin position="165"/>
        <end position="327"/>
    </location>
</feature>
<evidence type="ECO:0000256" key="8">
    <source>
        <dbReference type="ARBA" id="ARBA00022723"/>
    </source>
</evidence>
<evidence type="ECO:0000256" key="14">
    <source>
        <dbReference type="ARBA" id="ARBA00071388"/>
    </source>
</evidence>
<dbReference type="SUPFAM" id="SSF102114">
    <property type="entry name" value="Radical SAM enzymes"/>
    <property type="match status" value="1"/>
</dbReference>
<comment type="cofactor">
    <cofactor evidence="1">
        <name>[4Fe-4S] cluster</name>
        <dbReference type="ChEBI" id="CHEBI:49883"/>
    </cofactor>
</comment>
<evidence type="ECO:0000256" key="11">
    <source>
        <dbReference type="ARBA" id="ARBA00023014"/>
    </source>
</evidence>
<dbReference type="Pfam" id="PF08608">
    <property type="entry name" value="Wyosine_form"/>
    <property type="match status" value="1"/>
</dbReference>
<dbReference type="InterPro" id="IPR007197">
    <property type="entry name" value="rSAM"/>
</dbReference>
<dbReference type="InterPro" id="IPR013785">
    <property type="entry name" value="Aldolase_TIM"/>
</dbReference>
<keyword evidence="11" id="KW-0411">Iron-sulfur</keyword>
<evidence type="ECO:0000256" key="1">
    <source>
        <dbReference type="ARBA" id="ARBA00001966"/>
    </source>
</evidence>
<dbReference type="GO" id="GO:0051539">
    <property type="term" value="F:4 iron, 4 sulfur cluster binding"/>
    <property type="evidence" value="ECO:0007669"/>
    <property type="project" value="UniProtKB-KW"/>
</dbReference>
<keyword evidence="6" id="KW-0949">S-adenosyl-L-methionine</keyword>
<accession>A0A9W6SXK1</accession>
<dbReference type="AlphaFoldDB" id="A0A9W6SXK1"/>
<keyword evidence="12" id="KW-0456">Lyase</keyword>
<dbReference type="PROSITE" id="PS50902">
    <property type="entry name" value="FLAVODOXIN_LIKE"/>
    <property type="match status" value="1"/>
</dbReference>
<comment type="pathway">
    <text evidence="2">tRNA modification; wybutosine-tRNA(Phe) biosynthesis.</text>
</comment>
<name>A0A9W6SXK1_CANBO</name>
<dbReference type="SFLD" id="SFLDF00284">
    <property type="entry name" value="tRNA_wybutosine-synthesizing"/>
    <property type="match status" value="1"/>
</dbReference>
<dbReference type="Gene3D" id="3.20.20.70">
    <property type="entry name" value="Aldolase class I"/>
    <property type="match status" value="1"/>
</dbReference>
<feature type="transmembrane region" description="Helical" evidence="17">
    <location>
        <begin position="7"/>
        <end position="34"/>
    </location>
</feature>
<feature type="region of interest" description="Disordered" evidence="16">
    <location>
        <begin position="346"/>
        <end position="365"/>
    </location>
</feature>
<feature type="compositionally biased region" description="Low complexity" evidence="16">
    <location>
        <begin position="789"/>
        <end position="807"/>
    </location>
</feature>
<evidence type="ECO:0000256" key="4">
    <source>
        <dbReference type="ARBA" id="ARBA00012821"/>
    </source>
</evidence>
<evidence type="ECO:0000313" key="21">
    <source>
        <dbReference type="Proteomes" id="UP001165120"/>
    </source>
</evidence>
<evidence type="ECO:0000256" key="3">
    <source>
        <dbReference type="ARBA" id="ARBA00010115"/>
    </source>
</evidence>
<comment type="caution">
    <text evidence="20">The sequence shown here is derived from an EMBL/GenBank/DDBJ whole genome shotgun (WGS) entry which is preliminary data.</text>
</comment>
<dbReference type="PANTHER" id="PTHR13930:SF0">
    <property type="entry name" value="S-ADENOSYL-L-METHIONINE-DEPENDENT TRNA 4-DEMETHYLWYOSINE SYNTHASE TYW1-RELATED"/>
    <property type="match status" value="1"/>
</dbReference>
<dbReference type="GO" id="GO:0031591">
    <property type="term" value="P:wybutosine biosynthetic process"/>
    <property type="evidence" value="ECO:0007669"/>
    <property type="project" value="TreeGrafter"/>
</dbReference>
<evidence type="ECO:0000256" key="16">
    <source>
        <dbReference type="SAM" id="MobiDB-lite"/>
    </source>
</evidence>
<evidence type="ECO:0000313" key="20">
    <source>
        <dbReference type="EMBL" id="GME68656.1"/>
    </source>
</evidence>
<sequence>MSEGKLLAFGVSIIYFISGGRWTITLLAILLTILTPTNFISDFEDKYLLTESGSTSSDKEEDVALPNTASTSINSNIQYQEILSDGSVKLSRKPAGSLKKISFKRLDDNSNAESSTTRTTNTPLTKKRVPKIIKAKKPVKKVTSNSNSVSPTLTTNDKKLLDSNFLIFYSSLTGSSLKAANTIKTNLINANCMNEPKLLNLDNDVDDLDNYFLKTPMDNEKDSSNDLVYILVLPSYETDSPIDYFLETLEDTINDFRVDKYPLSKLTGFAVLGLGDTESWPEKFCYQSKLTDKYLSKLGGRRLFPLGQVCMKTGGLTKIEEWSNSLVESLKDNETLILANNDLDDSDEEDIDIDEDGGSSSEDGSTLVDVEDIGKVIGDSQQQLSASSNGVGANKEIKQMVAKDSPTYKSLTKQGYTVVGSHSGVKICRWTKSALRGRGLCYKYAFYGIRSHLCMETTPSLSCSNKCVFCWRHGTNPVGTSWRWQVDKPEVILKGALEGHYKKIKQMRGVPGVNVDRFNEAFTVRHCALSLVGEPIFYPHINEFVSMLHERKISSFLVCNAQHPEQLYNMSKVTQLYVSIDAPTKDELKVVDRPLFRDYWERLNKCLDILRTKQQNQRTVFRLTLVKGFNMNEVSGYADFVEKGLPSLIEIKGATFCGSSDGNGNPLTMQNIPFYEECQNFVRSLNKELNSRGLSYDIAAEHAHSCCILIAQTKFKIDNKWYTHIDYDKFFQLLSEKGEDFNELDYISETPDWAYWGSEEAGFNPADTRFNRKDEKAKKKLAAAEELKSSSTEPTSITTSTISTTEW</sequence>